<dbReference type="InterPro" id="IPR005119">
    <property type="entry name" value="LysR_subst-bd"/>
</dbReference>
<keyword evidence="4" id="KW-0804">Transcription</keyword>
<organism evidence="6 7">
    <name type="scientific">Parathalassolituus penaei</name>
    <dbReference type="NCBI Taxonomy" id="2997323"/>
    <lineage>
        <taxon>Bacteria</taxon>
        <taxon>Pseudomonadati</taxon>
        <taxon>Pseudomonadota</taxon>
        <taxon>Gammaproteobacteria</taxon>
        <taxon>Oceanospirillales</taxon>
        <taxon>Oceanospirillaceae</taxon>
        <taxon>Parathalassolituus</taxon>
    </lineage>
</organism>
<dbReference type="Gene3D" id="3.40.190.10">
    <property type="entry name" value="Periplasmic binding protein-like II"/>
    <property type="match status" value="2"/>
</dbReference>
<dbReference type="Pfam" id="PF03466">
    <property type="entry name" value="LysR_substrate"/>
    <property type="match status" value="1"/>
</dbReference>
<dbReference type="InterPro" id="IPR036390">
    <property type="entry name" value="WH_DNA-bd_sf"/>
</dbReference>
<dbReference type="SUPFAM" id="SSF53850">
    <property type="entry name" value="Periplasmic binding protein-like II"/>
    <property type="match status" value="1"/>
</dbReference>
<dbReference type="GO" id="GO:0003700">
    <property type="term" value="F:DNA-binding transcription factor activity"/>
    <property type="evidence" value="ECO:0007669"/>
    <property type="project" value="InterPro"/>
</dbReference>
<dbReference type="PROSITE" id="PS50931">
    <property type="entry name" value="HTH_LYSR"/>
    <property type="match status" value="1"/>
</dbReference>
<dbReference type="PANTHER" id="PTHR30419:SF8">
    <property type="entry name" value="NITROGEN ASSIMILATION TRANSCRIPTIONAL ACTIVATOR-RELATED"/>
    <property type="match status" value="1"/>
</dbReference>
<dbReference type="SUPFAM" id="SSF46785">
    <property type="entry name" value="Winged helix' DNA-binding domain"/>
    <property type="match status" value="1"/>
</dbReference>
<name>A0A9X3IUK5_9GAMM</name>
<feature type="domain" description="HTH lysR-type" evidence="5">
    <location>
        <begin position="6"/>
        <end position="63"/>
    </location>
</feature>
<proteinExistence type="inferred from homology"/>
<evidence type="ECO:0000313" key="7">
    <source>
        <dbReference type="Proteomes" id="UP001150830"/>
    </source>
</evidence>
<dbReference type="PANTHER" id="PTHR30419">
    <property type="entry name" value="HTH-TYPE TRANSCRIPTIONAL REGULATOR YBHD"/>
    <property type="match status" value="1"/>
</dbReference>
<accession>A0A9X3IUK5</accession>
<comment type="caution">
    <text evidence="6">The sequence shown here is derived from an EMBL/GenBank/DDBJ whole genome shotgun (WGS) entry which is preliminary data.</text>
</comment>
<keyword evidence="3" id="KW-0238">DNA-binding</keyword>
<evidence type="ECO:0000313" key="6">
    <source>
        <dbReference type="EMBL" id="MCY0967044.1"/>
    </source>
</evidence>
<dbReference type="InterPro" id="IPR012787">
    <property type="entry name" value="TF_PcaQ"/>
</dbReference>
<dbReference type="EMBL" id="JAPNOA010000058">
    <property type="protein sequence ID" value="MCY0967044.1"/>
    <property type="molecule type" value="Genomic_DNA"/>
</dbReference>
<evidence type="ECO:0000256" key="1">
    <source>
        <dbReference type="ARBA" id="ARBA00009437"/>
    </source>
</evidence>
<dbReference type="GO" id="GO:0045893">
    <property type="term" value="P:positive regulation of DNA-templated transcription"/>
    <property type="evidence" value="ECO:0007669"/>
    <property type="project" value="InterPro"/>
</dbReference>
<dbReference type="InterPro" id="IPR036388">
    <property type="entry name" value="WH-like_DNA-bd_sf"/>
</dbReference>
<keyword evidence="7" id="KW-1185">Reference proteome</keyword>
<reference evidence="6" key="1">
    <citation type="submission" date="2022-11" db="EMBL/GenBank/DDBJ databases">
        <title>Parathalassolutuus dongxingensis gen. nov., sp. nov., a novel member of family Oceanospirillaceae isolated from a coastal shrimp pond in Guangxi, China.</title>
        <authorList>
            <person name="Chen H."/>
        </authorList>
    </citation>
    <scope>NUCLEOTIDE SEQUENCE</scope>
    <source>
        <strain evidence="6">G-43</strain>
    </source>
</reference>
<keyword evidence="2" id="KW-0805">Transcription regulation</keyword>
<evidence type="ECO:0000256" key="2">
    <source>
        <dbReference type="ARBA" id="ARBA00023015"/>
    </source>
</evidence>
<dbReference type="Proteomes" id="UP001150830">
    <property type="component" value="Unassembled WGS sequence"/>
</dbReference>
<evidence type="ECO:0000256" key="4">
    <source>
        <dbReference type="ARBA" id="ARBA00023163"/>
    </source>
</evidence>
<dbReference type="Pfam" id="PF00126">
    <property type="entry name" value="HTH_1"/>
    <property type="match status" value="1"/>
</dbReference>
<dbReference type="GO" id="GO:0019619">
    <property type="term" value="P:3,4-dihydroxybenzoate catabolic process"/>
    <property type="evidence" value="ECO:0007669"/>
    <property type="project" value="InterPro"/>
</dbReference>
<evidence type="ECO:0000259" key="5">
    <source>
        <dbReference type="PROSITE" id="PS50931"/>
    </source>
</evidence>
<dbReference type="PRINTS" id="PR00039">
    <property type="entry name" value="HTHLYSR"/>
</dbReference>
<dbReference type="InterPro" id="IPR050950">
    <property type="entry name" value="HTH-type_LysR_regulators"/>
</dbReference>
<comment type="similarity">
    <text evidence="1">Belongs to the LysR transcriptional regulatory family.</text>
</comment>
<protein>
    <submittedName>
        <fullName evidence="6">Pca operon transcription factor PcaQ</fullName>
    </submittedName>
</protein>
<dbReference type="NCBIfam" id="TIGR02424">
    <property type="entry name" value="TF_pcaQ"/>
    <property type="match status" value="1"/>
</dbReference>
<dbReference type="GO" id="GO:0005829">
    <property type="term" value="C:cytosol"/>
    <property type="evidence" value="ECO:0007669"/>
    <property type="project" value="TreeGrafter"/>
</dbReference>
<dbReference type="InterPro" id="IPR000847">
    <property type="entry name" value="LysR_HTH_N"/>
</dbReference>
<dbReference type="Gene3D" id="1.10.10.10">
    <property type="entry name" value="Winged helix-like DNA-binding domain superfamily/Winged helix DNA-binding domain"/>
    <property type="match status" value="1"/>
</dbReference>
<gene>
    <name evidence="6" type="primary">pcaQ</name>
    <name evidence="6" type="ORF">OUO13_17840</name>
</gene>
<dbReference type="RefSeq" id="WP_283175249.1">
    <property type="nucleotide sequence ID" value="NZ_JAPNOA010000058.1"/>
</dbReference>
<sequence>MMENRIKYRHLQCFLEVSRQGSVGRAADVLALTQPAVSKKLKELEDMLGVRLLDRSKKGVELTQFGEVFIKYAGTSVAALREGANSVAEAKHKGRARLSIGVLPTVAASLMPMTVQKFRESGLDVTLNIVSAQNTLLLSQLRVGELDLVIGRLGEPEQVTGLTFEHLYSERVSFVVRPGHPLLQGNFDASGIAEYTVLYPPQGSIIFPAVESYMVALGIGSIPDRIETISDSFGKEYTRHCNAIWIVSRGVVSRELESGELVELPLAGQETLGPVGLTIRADRVPSAQLRLLMDAARESARQIVHGSTPSAVVMPDRMAS</sequence>
<dbReference type="GO" id="GO:0003677">
    <property type="term" value="F:DNA binding"/>
    <property type="evidence" value="ECO:0007669"/>
    <property type="project" value="UniProtKB-KW"/>
</dbReference>
<dbReference type="AlphaFoldDB" id="A0A9X3IUK5"/>
<dbReference type="FunFam" id="1.10.10.10:FF:000001">
    <property type="entry name" value="LysR family transcriptional regulator"/>
    <property type="match status" value="1"/>
</dbReference>
<evidence type="ECO:0000256" key="3">
    <source>
        <dbReference type="ARBA" id="ARBA00023125"/>
    </source>
</evidence>